<dbReference type="EMBL" id="VJZA01000025">
    <property type="protein sequence ID" value="TVT21564.1"/>
    <property type="molecule type" value="Genomic_DNA"/>
</dbReference>
<protein>
    <submittedName>
        <fullName evidence="2">MarR family transcriptional regulator</fullName>
    </submittedName>
</protein>
<dbReference type="RefSeq" id="WP_144639271.1">
    <property type="nucleotide sequence ID" value="NZ_BNAX01000034.1"/>
</dbReference>
<dbReference type="PANTHER" id="PTHR33164:SF99">
    <property type="entry name" value="MARR FAMILY REGULATORY PROTEIN"/>
    <property type="match status" value="1"/>
</dbReference>
<dbReference type="GO" id="GO:0003700">
    <property type="term" value="F:DNA-binding transcription factor activity"/>
    <property type="evidence" value="ECO:0007669"/>
    <property type="project" value="InterPro"/>
</dbReference>
<dbReference type="Proteomes" id="UP000318578">
    <property type="component" value="Unassembled WGS sequence"/>
</dbReference>
<dbReference type="OrthoDB" id="5148120at2"/>
<evidence type="ECO:0000313" key="2">
    <source>
        <dbReference type="EMBL" id="TVT21564.1"/>
    </source>
</evidence>
<dbReference type="InterPro" id="IPR036388">
    <property type="entry name" value="WH-like_DNA-bd_sf"/>
</dbReference>
<name>A0A558ABE0_9PSEU</name>
<dbReference type="PANTHER" id="PTHR33164">
    <property type="entry name" value="TRANSCRIPTIONAL REGULATOR, MARR FAMILY"/>
    <property type="match status" value="1"/>
</dbReference>
<dbReference type="PRINTS" id="PR00598">
    <property type="entry name" value="HTHMARR"/>
</dbReference>
<dbReference type="Pfam" id="PF12802">
    <property type="entry name" value="MarR_2"/>
    <property type="match status" value="1"/>
</dbReference>
<sequence length="137" mass="15435">MTRPDLAAMIVPLGRALMRAEEPILREHGLAMWAYSVLLALREQDTRTQAALAERIGADKTRLIPVLDDLQDRGLIERHPDPADRRVRLLAITPAGRRLAAKTQAAIQRDEEERLAKLDPDDREAFLRALRTLAADK</sequence>
<accession>A0A558ABE0</accession>
<evidence type="ECO:0000313" key="3">
    <source>
        <dbReference type="Proteomes" id="UP000318578"/>
    </source>
</evidence>
<gene>
    <name evidence="2" type="ORF">FNH06_16490</name>
</gene>
<evidence type="ECO:0000259" key="1">
    <source>
        <dbReference type="PROSITE" id="PS50995"/>
    </source>
</evidence>
<dbReference type="Gene3D" id="1.10.10.10">
    <property type="entry name" value="Winged helix-like DNA-binding domain superfamily/Winged helix DNA-binding domain"/>
    <property type="match status" value="1"/>
</dbReference>
<organism evidence="2 3">
    <name type="scientific">Amycolatopsis acidiphila</name>
    <dbReference type="NCBI Taxonomy" id="715473"/>
    <lineage>
        <taxon>Bacteria</taxon>
        <taxon>Bacillati</taxon>
        <taxon>Actinomycetota</taxon>
        <taxon>Actinomycetes</taxon>
        <taxon>Pseudonocardiales</taxon>
        <taxon>Pseudonocardiaceae</taxon>
        <taxon>Amycolatopsis</taxon>
    </lineage>
</organism>
<keyword evidence="3" id="KW-1185">Reference proteome</keyword>
<dbReference type="AlphaFoldDB" id="A0A558ABE0"/>
<dbReference type="InterPro" id="IPR000835">
    <property type="entry name" value="HTH_MarR-typ"/>
</dbReference>
<comment type="caution">
    <text evidence="2">The sequence shown here is derived from an EMBL/GenBank/DDBJ whole genome shotgun (WGS) entry which is preliminary data.</text>
</comment>
<dbReference type="InterPro" id="IPR036390">
    <property type="entry name" value="WH_DNA-bd_sf"/>
</dbReference>
<proteinExistence type="predicted"/>
<dbReference type="SUPFAM" id="SSF46785">
    <property type="entry name" value="Winged helix' DNA-binding domain"/>
    <property type="match status" value="1"/>
</dbReference>
<dbReference type="PROSITE" id="PS50995">
    <property type="entry name" value="HTH_MARR_2"/>
    <property type="match status" value="1"/>
</dbReference>
<dbReference type="SMART" id="SM00347">
    <property type="entry name" value="HTH_MARR"/>
    <property type="match status" value="1"/>
</dbReference>
<dbReference type="GO" id="GO:0006950">
    <property type="term" value="P:response to stress"/>
    <property type="evidence" value="ECO:0007669"/>
    <property type="project" value="TreeGrafter"/>
</dbReference>
<dbReference type="InterPro" id="IPR039422">
    <property type="entry name" value="MarR/SlyA-like"/>
</dbReference>
<feature type="domain" description="HTH marR-type" evidence="1">
    <location>
        <begin position="3"/>
        <end position="135"/>
    </location>
</feature>
<reference evidence="2 3" key="1">
    <citation type="submission" date="2019-07" db="EMBL/GenBank/DDBJ databases">
        <title>New species of Amycolatopsis and Streptomyces.</title>
        <authorList>
            <person name="Duangmal K."/>
            <person name="Teo W.F.A."/>
            <person name="Lipun K."/>
        </authorList>
    </citation>
    <scope>NUCLEOTIDE SEQUENCE [LARGE SCALE GENOMIC DNA]</scope>
    <source>
        <strain evidence="2 3">JCM 30562</strain>
    </source>
</reference>